<dbReference type="InterPro" id="IPR018097">
    <property type="entry name" value="EGF_Ca-bd_CS"/>
</dbReference>
<dbReference type="PANTHER" id="PTHR27005">
    <property type="entry name" value="WALL-ASSOCIATED RECEPTOR KINASE-LIKE 21"/>
    <property type="match status" value="1"/>
</dbReference>
<dbReference type="SMART" id="SM00220">
    <property type="entry name" value="S_TKc"/>
    <property type="match status" value="3"/>
</dbReference>
<dbReference type="FunFam" id="3.30.200.20:FF:000043">
    <property type="entry name" value="Wall-associated receptor kinase 2"/>
    <property type="match status" value="2"/>
</dbReference>
<name>A0A4Y7IAF9_PAPSO</name>
<keyword evidence="7 21" id="KW-0732">Signal</keyword>
<dbReference type="SMART" id="SM00179">
    <property type="entry name" value="EGF_CA"/>
    <property type="match status" value="5"/>
</dbReference>
<dbReference type="STRING" id="3469.A0A4Y7IAF9"/>
<dbReference type="InterPro" id="IPR001881">
    <property type="entry name" value="EGF-like_Ca-bd_dom"/>
</dbReference>
<dbReference type="PROSITE" id="PS00107">
    <property type="entry name" value="PROTEIN_KINASE_ATP"/>
    <property type="match status" value="2"/>
</dbReference>
<dbReference type="PROSITE" id="PS01187">
    <property type="entry name" value="EGF_CA"/>
    <property type="match status" value="3"/>
</dbReference>
<dbReference type="GO" id="GO:0030247">
    <property type="term" value="F:polysaccharide binding"/>
    <property type="evidence" value="ECO:0007669"/>
    <property type="project" value="InterPro"/>
</dbReference>
<feature type="signal peptide" evidence="21">
    <location>
        <begin position="1"/>
        <end position="17"/>
    </location>
</feature>
<keyword evidence="2" id="KW-0723">Serine/threonine-protein kinase</keyword>
<sequence>MSLQLLYLLQLLLLTLASPSSSSSSSSVAPFFKAKAGCDAKCGNISIPYPFGIIKPNGDECSIDGVGSGYRITCNTSFQPPKLFIDRGNVEIREISETEIRIKNTLATLCYNKLGNITLDLGLASIDVSPTPFTLSNTKNMFYGIGCKTYASLDGPDLQNYSSVCSSSCQSRESVVSGSCFGNGCCQSTIPKGLKRFRVSLLARQPENISDISSFNPCSYAFIGEQDLYTFNASDILDGNVFSSRGKDVPIVLDWAIGNKNCEEAQKNLTNFACQANTYCTNSNNNLGYRCTCNDGYLGNPYLSPGCQDINECEDQYNSPCVGTCTNTMGSYKCYCPKGSHGDGRRGGSGCFHNNQAFPLLYLVQLCFLTLASSSSSVSPFFKAKTGCDAKCGNVSIPYPFGIINPEGNGCSIGGTGFDYRITCNTSFNPPKPFLDTGNVEVIDISENKIRTKNTLSTLCYNKLGNITLDLSVATIDVSRTPFTFSYTENMFFAIGCNTYATIYGPDLKNYSSSCSSECNSRENVMDGSCFGKGCCQSTIPKGLKRYETRVSKYTSQNNSATFDPCSYGFIAEQDHYTFNASDILNGTNFRSKGEDVPILLDWAIGNKTCEDAKKDTINFACQENSYCINSDNNPGYRCTCNNGYAGNPYLSPGCQDINECEAQNPCVGICTNTIGSYKCSCPEGSRGDGIRGGSGCFHNNQEFPVLKISLGIALGFFFLVIGSSWLYFSMRKRNQILLKAKFFQKNGGLLLKQQISSQESSGESSAKIFTAEELKLATKNYDEKLILGRGGHGIVYKGTLSDNRIVAIKKSKIADESQIEEFINELVILTQVNHRNVVKILGCCLETEVPLLVYEYVSNGTLSQHIHTLKDGMSSSISWESRLRIAAETAGAVAYLHSAASIPIIHRDIKSANVLLDENYMAKVADFGASRLNPLDQNEIDTLVQGTLGYLDPEYHHSGQLTGKSDVYSFGVVLVELLTGEKPISLERSEEQRNIASYFISLMNGNNVLHVLGTRIVAEGNREQVLAVAKLAKRCLSLKSEDRPTMKEVAMELESLMKSSSSTHASMLDNYRKHNEERIVVSAAEPTDLYTVPISHYSVVVTTTNQQKHRLYIMFLQLLLYFLQLSWLTLAGAASSDVTFYKTKVGCESKCGNISVPFPFGIRQNGINVGCSFGGAGFDYSVTCNTSFNPPKLFLGVHEVIDISETEIRTKNSPSIICYDTASAGVTSERLAVRMDFSLYPFTISYRKNMFFTIGCNVFSSLASPALNYKSFPCLLNCESKESVKNGTCTNMKGCCQNPVPKGLKSFEIRVIQGPNLNPFVSKGKDVPLVLDWGIGSKTCNEAQKDAFSYACQTNSHCVNSDNNPGYLCTCDEGYDGNPYLSPGCQDVNECDDPSGSPCAEICTNTIGSYNCSCPEGSRGDGRKDGTGCLREDQKAPILQISLGIGFGFLFVILSSSWVYLSIKKRKSIKLKEEYFQKNGGLLLKQQLSSHENGVESSAKIFTAEELKLATKNYDANLVLGRGGQGIVYKGTLTDNRIVAIKKSTVQESQIEVAQVEEFINELVILTQVNHRNVVKVLGCCLETKVPMIVYEYVSNGTLSDRIHSKNGVSPSSLSWESRLRIAAEAAGALSYLHSAAAIPIIHRDIKSANILLDEKYIAKIADFGASRLNPLNLDEIDTKIQGTLGYLDPEYRQTGQLTVKSDVYSFGAVLAELLTGERVFSQNRPEKDLAVYIRPLTEEDDMMDILEARVATEGNRDQVLEVVKLAQRCLHLRGDDRPTMKQVAMELERMRRSLANIITITNMKHIKLLMIIMLLKFILFLQLSGLTSSASTPLPLAKPGCDAKCGNLTIPFPFGIGPNENGCSLTGPELFHYNITCDTTYNPPKPFLRVGSNTTAGPAARYRMVEVLSISDSEVRIKNWPATSCYQYKTGELTLDEGIGWMAFNGAPFTISYTRNRFFGLGCDTLVYFYEPDFNFNSSCISFCQRPTNIIDGSCSGSGCCQTPLPKGVRKFLVLANSLNTSADTLSFAPCSYSFIGESEKYTFSASDLNGKSFHDKAKDIPVVLDWAIGNKICEEAQKDASSFACQKNSKCNNSDKVPGYLCTCNEGFEGNPYLSPGCQGDQQIQMSVRIQTTIIGSYGDGRKDGTKCTRKSKEFPGVKVTIGTGLGFLFTIVASSLLYLSIRKRQLKKLKEKFFQQNGGLLLKQQISSYEGGAEATKIFTAEELEVATKNYSDKQIIGRGGFGTVYLGTLPDKRVVAFKKSKVVDETQIEQFINELVILAQVNHRNVVKVLGCCLETPVPLLVYEYISNGTLFQHIHKKVEGKSSSSLSWSTRLRIATESAGALAYLHAAASIPIIHRDIKSANILLDENYTAKVSDFGASRLNTLGETQIDTLVQGTIGYLDPEYYQTSQLTDKSDVYSFGVVLVELLTGEKPLSLSRSQKQRSLASFFLYAMEKNDVFKLIEPRVENEGNREQLIAVAEFAKRCLNKKGAERPTMKQISAELESLSRFQTHDPSRDYNNYQSHGQKSGLLVDEPADLYSIPVSSYTSSNSDQYSTDKDSFV</sequence>
<evidence type="ECO:0000256" key="5">
    <source>
        <dbReference type="ARBA" id="ARBA00022679"/>
    </source>
</evidence>
<dbReference type="InterPro" id="IPR000742">
    <property type="entry name" value="EGF"/>
</dbReference>
<dbReference type="InterPro" id="IPR045274">
    <property type="entry name" value="WAK-like"/>
</dbReference>
<keyword evidence="6 20" id="KW-0812">Transmembrane</keyword>
<comment type="subcellular location">
    <subcellularLocation>
        <location evidence="1">Membrane</location>
        <topology evidence="1">Single-pass type I membrane protein</topology>
    </subcellularLocation>
</comment>
<dbReference type="InterPro" id="IPR000152">
    <property type="entry name" value="EGF-type_Asp/Asn_hydroxyl_site"/>
</dbReference>
<evidence type="ECO:0000259" key="22">
    <source>
        <dbReference type="PROSITE" id="PS50011"/>
    </source>
</evidence>
<feature type="domain" description="Protein kinase" evidence="22">
    <location>
        <begin position="782"/>
        <end position="1058"/>
    </location>
</feature>
<evidence type="ECO:0000256" key="15">
    <source>
        <dbReference type="ARBA" id="ARBA00023180"/>
    </source>
</evidence>
<proteinExistence type="predicted"/>
<evidence type="ECO:0000256" key="6">
    <source>
        <dbReference type="ARBA" id="ARBA00022692"/>
    </source>
</evidence>
<dbReference type="SUPFAM" id="SSF56112">
    <property type="entry name" value="Protein kinase-like (PK-like)"/>
    <property type="match status" value="3"/>
</dbReference>
<dbReference type="SUPFAM" id="SSF57196">
    <property type="entry name" value="EGF/Laminin"/>
    <property type="match status" value="3"/>
</dbReference>
<dbReference type="FunFam" id="2.10.25.10:FF:000628">
    <property type="entry name" value="Wall-associated receptor kinase 2"/>
    <property type="match status" value="1"/>
</dbReference>
<evidence type="ECO:0000256" key="12">
    <source>
        <dbReference type="ARBA" id="ARBA00022989"/>
    </source>
</evidence>
<keyword evidence="11 18" id="KW-0067">ATP-binding</keyword>
<keyword evidence="14 17" id="KW-1015">Disulfide bond</keyword>
<feature type="domain" description="Protein kinase" evidence="22">
    <location>
        <begin position="2235"/>
        <end position="2511"/>
    </location>
</feature>
<dbReference type="PROSITE" id="PS00010">
    <property type="entry name" value="ASX_HYDROXYL"/>
    <property type="match status" value="3"/>
</dbReference>
<dbReference type="InterPro" id="IPR017441">
    <property type="entry name" value="Protein_kinase_ATP_BS"/>
</dbReference>
<evidence type="ECO:0000256" key="19">
    <source>
        <dbReference type="SAM" id="MobiDB-lite"/>
    </source>
</evidence>
<dbReference type="PANTHER" id="PTHR27005:SF492">
    <property type="entry name" value="LOW QUALITY PROTEIN: WALL-ASSOCIATED RECEPTOR KINASE-LIKE 1"/>
    <property type="match status" value="1"/>
</dbReference>
<dbReference type="PROSITE" id="PS50011">
    <property type="entry name" value="PROTEIN_KINASE_DOM"/>
    <property type="match status" value="3"/>
</dbReference>
<dbReference type="GO" id="GO:0005509">
    <property type="term" value="F:calcium ion binding"/>
    <property type="evidence" value="ECO:0007669"/>
    <property type="project" value="InterPro"/>
</dbReference>
<evidence type="ECO:0000256" key="4">
    <source>
        <dbReference type="ARBA" id="ARBA00022553"/>
    </source>
</evidence>
<dbReference type="Pfam" id="PF00069">
    <property type="entry name" value="Pkinase"/>
    <property type="match status" value="1"/>
</dbReference>
<dbReference type="FunFam" id="2.10.25.10:FF:000038">
    <property type="entry name" value="Fibrillin 2"/>
    <property type="match status" value="1"/>
</dbReference>
<evidence type="ECO:0000256" key="18">
    <source>
        <dbReference type="PROSITE-ProRule" id="PRU10141"/>
    </source>
</evidence>
<keyword evidence="3 17" id="KW-0245">EGF-like domain</keyword>
<evidence type="ECO:0000256" key="8">
    <source>
        <dbReference type="ARBA" id="ARBA00022737"/>
    </source>
</evidence>
<dbReference type="GO" id="GO:0005524">
    <property type="term" value="F:ATP binding"/>
    <property type="evidence" value="ECO:0007669"/>
    <property type="project" value="UniProtKB-UniRule"/>
</dbReference>
<keyword evidence="12 20" id="KW-1133">Transmembrane helix</keyword>
<dbReference type="FunFam" id="3.30.200.20:FF:001380">
    <property type="entry name" value="Protein kinase superfamily protein"/>
    <property type="match status" value="1"/>
</dbReference>
<dbReference type="Gene3D" id="1.10.510.10">
    <property type="entry name" value="Transferase(Phosphotransferase) domain 1"/>
    <property type="match status" value="3"/>
</dbReference>
<dbReference type="CDD" id="cd14066">
    <property type="entry name" value="STKc_IRAK"/>
    <property type="match status" value="2"/>
</dbReference>
<feature type="region of interest" description="Disordered" evidence="19">
    <location>
        <begin position="2548"/>
        <end position="2567"/>
    </location>
</feature>
<dbReference type="Gene3D" id="3.30.200.20">
    <property type="entry name" value="Phosphorylase Kinase, domain 1"/>
    <property type="match status" value="3"/>
</dbReference>
<keyword evidence="25" id="KW-1185">Reference proteome</keyword>
<feature type="transmembrane region" description="Helical" evidence="20">
    <location>
        <begin position="1439"/>
        <end position="1462"/>
    </location>
</feature>
<evidence type="ECO:0000256" key="11">
    <source>
        <dbReference type="ARBA" id="ARBA00022840"/>
    </source>
</evidence>
<feature type="compositionally biased region" description="Low complexity" evidence="19">
    <location>
        <begin position="2549"/>
        <end position="2559"/>
    </location>
</feature>
<evidence type="ECO:0000313" key="25">
    <source>
        <dbReference type="Proteomes" id="UP000316621"/>
    </source>
</evidence>
<dbReference type="SMART" id="SM00181">
    <property type="entry name" value="EGF"/>
    <property type="match status" value="7"/>
</dbReference>
<protein>
    <recommendedName>
        <fullName evidence="26">Protein kinase domain-containing protein</fullName>
    </recommendedName>
</protein>
<dbReference type="CDD" id="cd00054">
    <property type="entry name" value="EGF_CA"/>
    <property type="match status" value="3"/>
</dbReference>
<feature type="transmembrane region" description="Helical" evidence="20">
    <location>
        <begin position="2163"/>
        <end position="2185"/>
    </location>
</feature>
<evidence type="ECO:0000256" key="14">
    <source>
        <dbReference type="ARBA" id="ARBA00023157"/>
    </source>
</evidence>
<evidence type="ECO:0000256" key="3">
    <source>
        <dbReference type="ARBA" id="ARBA00022536"/>
    </source>
</evidence>
<dbReference type="InterPro" id="IPR001245">
    <property type="entry name" value="Ser-Thr/Tyr_kinase_cat_dom"/>
</dbReference>
<gene>
    <name evidence="24" type="ORF">C5167_037336</name>
</gene>
<reference evidence="24 25" key="1">
    <citation type="journal article" date="2018" name="Science">
        <title>The opium poppy genome and morphinan production.</title>
        <authorList>
            <person name="Guo L."/>
            <person name="Winzer T."/>
            <person name="Yang X."/>
            <person name="Li Y."/>
            <person name="Ning Z."/>
            <person name="He Z."/>
            <person name="Teodor R."/>
            <person name="Lu Y."/>
            <person name="Bowser T.A."/>
            <person name="Graham I.A."/>
            <person name="Ye K."/>
        </authorList>
    </citation>
    <scope>NUCLEOTIDE SEQUENCE [LARGE SCALE GENOMIC DNA]</scope>
    <source>
        <strain evidence="25">cv. HN1</strain>
        <tissue evidence="24">Leaves</tissue>
    </source>
</reference>
<evidence type="ECO:0000256" key="2">
    <source>
        <dbReference type="ARBA" id="ARBA00022527"/>
    </source>
</evidence>
<keyword evidence="10" id="KW-0418">Kinase</keyword>
<evidence type="ECO:0000256" key="1">
    <source>
        <dbReference type="ARBA" id="ARBA00004479"/>
    </source>
</evidence>
<dbReference type="Gramene" id="RZC44389">
    <property type="protein sequence ID" value="RZC44389"/>
    <property type="gene ID" value="C5167_037336"/>
</dbReference>
<dbReference type="PROSITE" id="PS50026">
    <property type="entry name" value="EGF_3"/>
    <property type="match status" value="2"/>
</dbReference>
<dbReference type="InterPro" id="IPR049883">
    <property type="entry name" value="NOTCH1_EGF-like"/>
</dbReference>
<feature type="chain" id="PRO_5021240932" description="Protein kinase domain-containing protein" evidence="21">
    <location>
        <begin position="18"/>
        <end position="2567"/>
    </location>
</feature>
<feature type="transmembrane region" description="Helical" evidence="20">
    <location>
        <begin position="709"/>
        <end position="729"/>
    </location>
</feature>
<dbReference type="GO" id="GO:0005886">
    <property type="term" value="C:plasma membrane"/>
    <property type="evidence" value="ECO:0007669"/>
    <property type="project" value="TreeGrafter"/>
</dbReference>
<keyword evidence="4" id="KW-0597">Phosphoprotein</keyword>
<feature type="transmembrane region" description="Helical" evidence="20">
    <location>
        <begin position="1112"/>
        <end position="1135"/>
    </location>
</feature>
<feature type="disulfide bond" evidence="17">
    <location>
        <begin position="661"/>
        <end position="671"/>
    </location>
</feature>
<comment type="caution">
    <text evidence="17">Lacks conserved residue(s) required for the propagation of feature annotation.</text>
</comment>
<feature type="transmembrane region" description="Helical" evidence="20">
    <location>
        <begin position="1810"/>
        <end position="1828"/>
    </location>
</feature>
<dbReference type="GO" id="GO:0004674">
    <property type="term" value="F:protein serine/threonine kinase activity"/>
    <property type="evidence" value="ECO:0007669"/>
    <property type="project" value="UniProtKB-KW"/>
</dbReference>
<feature type="binding site" evidence="18">
    <location>
        <position position="2263"/>
    </location>
    <ligand>
        <name>ATP</name>
        <dbReference type="ChEBI" id="CHEBI:30616"/>
    </ligand>
</feature>
<evidence type="ECO:0000313" key="24">
    <source>
        <dbReference type="EMBL" id="RZC44389.1"/>
    </source>
</evidence>
<evidence type="ECO:0000256" key="7">
    <source>
        <dbReference type="ARBA" id="ARBA00022729"/>
    </source>
</evidence>
<evidence type="ECO:0000256" key="17">
    <source>
        <dbReference type="PROSITE-ProRule" id="PRU00076"/>
    </source>
</evidence>
<dbReference type="GO" id="GO:0007166">
    <property type="term" value="P:cell surface receptor signaling pathway"/>
    <property type="evidence" value="ECO:0007669"/>
    <property type="project" value="InterPro"/>
</dbReference>
<keyword evidence="8" id="KW-0677">Repeat</keyword>
<evidence type="ECO:0000256" key="16">
    <source>
        <dbReference type="ARBA" id="ARBA00058961"/>
    </source>
</evidence>
<evidence type="ECO:0000259" key="23">
    <source>
        <dbReference type="PROSITE" id="PS50026"/>
    </source>
</evidence>
<dbReference type="InterPro" id="IPR009030">
    <property type="entry name" value="Growth_fac_rcpt_cys_sf"/>
</dbReference>
<dbReference type="EMBL" id="CM010715">
    <property type="protein sequence ID" value="RZC44389.1"/>
    <property type="molecule type" value="Genomic_DNA"/>
</dbReference>
<evidence type="ECO:0008006" key="26">
    <source>
        <dbReference type="Google" id="ProtNLM"/>
    </source>
</evidence>
<feature type="domain" description="EGF-like" evidence="23">
    <location>
        <begin position="309"/>
        <end position="343"/>
    </location>
</feature>
<keyword evidence="13 20" id="KW-0472">Membrane</keyword>
<keyword evidence="9 18" id="KW-0547">Nucleotide-binding</keyword>
<feature type="binding site" evidence="18">
    <location>
        <position position="811"/>
    </location>
    <ligand>
        <name>ATP</name>
        <dbReference type="ChEBI" id="CHEBI:30616"/>
    </ligand>
</feature>
<evidence type="ECO:0000256" key="20">
    <source>
        <dbReference type="SAM" id="Phobius"/>
    </source>
</evidence>
<dbReference type="Gene3D" id="2.10.25.10">
    <property type="entry name" value="Laminin"/>
    <property type="match status" value="5"/>
</dbReference>
<evidence type="ECO:0000256" key="13">
    <source>
        <dbReference type="ARBA" id="ARBA00023136"/>
    </source>
</evidence>
<feature type="domain" description="Protein kinase" evidence="22">
    <location>
        <begin position="1515"/>
        <end position="1792"/>
    </location>
</feature>
<evidence type="ECO:0000256" key="9">
    <source>
        <dbReference type="ARBA" id="ARBA00022741"/>
    </source>
</evidence>
<dbReference type="InterPro" id="IPR025287">
    <property type="entry name" value="WAK_GUB"/>
</dbReference>
<organism evidence="24 25">
    <name type="scientific">Papaver somniferum</name>
    <name type="common">Opium poppy</name>
    <dbReference type="NCBI Taxonomy" id="3469"/>
    <lineage>
        <taxon>Eukaryota</taxon>
        <taxon>Viridiplantae</taxon>
        <taxon>Streptophyta</taxon>
        <taxon>Embryophyta</taxon>
        <taxon>Tracheophyta</taxon>
        <taxon>Spermatophyta</taxon>
        <taxon>Magnoliopsida</taxon>
        <taxon>Ranunculales</taxon>
        <taxon>Papaveraceae</taxon>
        <taxon>Papaveroideae</taxon>
        <taxon>Papaver</taxon>
    </lineage>
</organism>
<dbReference type="Pfam" id="PF13947">
    <property type="entry name" value="GUB_WAK_bind"/>
    <property type="match status" value="3"/>
</dbReference>
<dbReference type="InterPro" id="IPR008271">
    <property type="entry name" value="Ser/Thr_kinase_AS"/>
</dbReference>
<keyword evidence="5" id="KW-0808">Transferase</keyword>
<comment type="function">
    <text evidence="16">Serine/threonine-protein kinase that may function as a signaling receptor of extracellular matrix component. Binding to pectin may have significance in the control of cell expansion, morphogenesis and development.</text>
</comment>
<dbReference type="InterPro" id="IPR011009">
    <property type="entry name" value="Kinase-like_dom_sf"/>
</dbReference>
<evidence type="ECO:0000256" key="21">
    <source>
        <dbReference type="SAM" id="SignalP"/>
    </source>
</evidence>
<dbReference type="PROSITE" id="PS00108">
    <property type="entry name" value="PROTEIN_KINASE_ST"/>
    <property type="match status" value="3"/>
</dbReference>
<dbReference type="SUPFAM" id="SSF57184">
    <property type="entry name" value="Growth factor receptor domain"/>
    <property type="match status" value="1"/>
</dbReference>
<feature type="domain" description="EGF-like" evidence="23">
    <location>
        <begin position="657"/>
        <end position="689"/>
    </location>
</feature>
<dbReference type="Pfam" id="PF07645">
    <property type="entry name" value="EGF_CA"/>
    <property type="match status" value="3"/>
</dbReference>
<dbReference type="Pfam" id="PF07714">
    <property type="entry name" value="PK_Tyr_Ser-Thr"/>
    <property type="match status" value="2"/>
</dbReference>
<dbReference type="InterPro" id="IPR000719">
    <property type="entry name" value="Prot_kinase_dom"/>
</dbReference>
<dbReference type="FunFam" id="1.10.510.10:FF:000084">
    <property type="entry name" value="Wall-associated receptor kinase 2"/>
    <property type="match status" value="3"/>
</dbReference>
<evidence type="ECO:0000256" key="10">
    <source>
        <dbReference type="ARBA" id="ARBA00022777"/>
    </source>
</evidence>
<dbReference type="Proteomes" id="UP000316621">
    <property type="component" value="Chromosome 1"/>
</dbReference>
<keyword evidence="15" id="KW-0325">Glycoprotein</keyword>
<accession>A0A4Y7IAF9</accession>